<evidence type="ECO:0000313" key="2">
    <source>
        <dbReference type="EMBL" id="QES87583.1"/>
    </source>
</evidence>
<evidence type="ECO:0000259" key="1">
    <source>
        <dbReference type="Pfam" id="PF17761"/>
    </source>
</evidence>
<feature type="domain" description="YhcG N-terminal" evidence="1">
    <location>
        <begin position="17"/>
        <end position="113"/>
    </location>
</feature>
<keyword evidence="3" id="KW-1185">Reference proteome</keyword>
<dbReference type="EMBL" id="CP044016">
    <property type="protein sequence ID" value="QES87583.1"/>
    <property type="molecule type" value="Genomic_DNA"/>
</dbReference>
<name>A0A5P2G3A5_9BACT</name>
<reference evidence="2 3" key="1">
    <citation type="submission" date="2019-09" db="EMBL/GenBank/DDBJ databases">
        <title>Complete genome sequence of Arachidicoccus sp. B3-10 isolated from apple orchard soil.</title>
        <authorList>
            <person name="Kim H.S."/>
            <person name="Han K.-I."/>
            <person name="Suh M.K."/>
            <person name="Lee K.C."/>
            <person name="Eom M.K."/>
            <person name="Kim J.-S."/>
            <person name="Kang S.W."/>
            <person name="Sin Y."/>
            <person name="Lee J.-S."/>
        </authorList>
    </citation>
    <scope>NUCLEOTIDE SEQUENCE [LARGE SCALE GENOMIC DNA]</scope>
    <source>
        <strain evidence="2 3">B3-10</strain>
    </source>
</reference>
<dbReference type="AlphaFoldDB" id="A0A5P2G3A5"/>
<protein>
    <submittedName>
        <fullName evidence="2">DUF1016 domain-containing protein</fullName>
    </submittedName>
</protein>
<dbReference type="RefSeq" id="WP_131328472.1">
    <property type="nucleotide sequence ID" value="NZ_CP044016.1"/>
</dbReference>
<accession>A0A5P2G3A5</accession>
<gene>
    <name evidence="2" type="ORF">E0W69_002505</name>
</gene>
<dbReference type="InterPro" id="IPR041527">
    <property type="entry name" value="YhcG_N"/>
</dbReference>
<dbReference type="KEGG" id="arac:E0W69_002505"/>
<dbReference type="Proteomes" id="UP000292424">
    <property type="component" value="Chromosome"/>
</dbReference>
<organism evidence="2 3">
    <name type="scientific">Rhizosphaericola mali</name>
    <dbReference type="NCBI Taxonomy" id="2545455"/>
    <lineage>
        <taxon>Bacteria</taxon>
        <taxon>Pseudomonadati</taxon>
        <taxon>Bacteroidota</taxon>
        <taxon>Chitinophagia</taxon>
        <taxon>Chitinophagales</taxon>
        <taxon>Chitinophagaceae</taxon>
        <taxon>Rhizosphaericola</taxon>
    </lineage>
</organism>
<dbReference type="Pfam" id="PF17761">
    <property type="entry name" value="DUF1016_N"/>
    <property type="match status" value="1"/>
</dbReference>
<evidence type="ECO:0000313" key="3">
    <source>
        <dbReference type="Proteomes" id="UP000292424"/>
    </source>
</evidence>
<dbReference type="PANTHER" id="PTHR30547">
    <property type="entry name" value="UNCHARACTERIZED PROTEIN YHCG-RELATED"/>
    <property type="match status" value="1"/>
</dbReference>
<dbReference type="PANTHER" id="PTHR30547:SF5">
    <property type="entry name" value="NUCLEASE YHCG-RELATED"/>
    <property type="match status" value="1"/>
</dbReference>
<proteinExistence type="predicted"/>
<dbReference type="OrthoDB" id="9801263at2"/>
<dbReference type="InterPro" id="IPR053148">
    <property type="entry name" value="PD-DEXK-like_domain"/>
</dbReference>
<sequence>MSEGKELAKVDNGLIENIKSIVLSASKNIARKLNNELFLTNWQIGKEIIEMERKNNIDTKISRQIIIGLSKLLTQKIRNEFSRSNLFNMRKFYMQYPDVQTESGHLTWSFISELQMN</sequence>